<reference evidence="1" key="1">
    <citation type="submission" date="2020-11" db="EMBL/GenBank/DDBJ databases">
        <authorList>
            <person name="Whitehead M."/>
        </authorList>
    </citation>
    <scope>NUCLEOTIDE SEQUENCE</scope>
    <source>
        <strain evidence="1">EGII</strain>
    </source>
</reference>
<protein>
    <submittedName>
        <fullName evidence="1">(Mediterranean fruit fly) hypothetical protein</fullName>
    </submittedName>
</protein>
<dbReference type="Proteomes" id="UP000606786">
    <property type="component" value="Unassembled WGS sequence"/>
</dbReference>
<organism evidence="1 2">
    <name type="scientific">Ceratitis capitata</name>
    <name type="common">Mediterranean fruit fly</name>
    <name type="synonym">Tephritis capitata</name>
    <dbReference type="NCBI Taxonomy" id="7213"/>
    <lineage>
        <taxon>Eukaryota</taxon>
        <taxon>Metazoa</taxon>
        <taxon>Ecdysozoa</taxon>
        <taxon>Arthropoda</taxon>
        <taxon>Hexapoda</taxon>
        <taxon>Insecta</taxon>
        <taxon>Pterygota</taxon>
        <taxon>Neoptera</taxon>
        <taxon>Endopterygota</taxon>
        <taxon>Diptera</taxon>
        <taxon>Brachycera</taxon>
        <taxon>Muscomorpha</taxon>
        <taxon>Tephritoidea</taxon>
        <taxon>Tephritidae</taxon>
        <taxon>Ceratitis</taxon>
        <taxon>Ceratitis</taxon>
    </lineage>
</organism>
<gene>
    <name evidence="1" type="ORF">CCAP1982_LOCUS8975</name>
</gene>
<dbReference type="EMBL" id="CAJHJT010000012">
    <property type="protein sequence ID" value="CAD7000498.1"/>
    <property type="molecule type" value="Genomic_DNA"/>
</dbReference>
<comment type="caution">
    <text evidence="1">The sequence shown here is derived from an EMBL/GenBank/DDBJ whole genome shotgun (WGS) entry which is preliminary data.</text>
</comment>
<feature type="non-terminal residue" evidence="1">
    <location>
        <position position="1"/>
    </location>
</feature>
<name>A0A811UQ83_CERCA</name>
<accession>A0A811UQ83</accession>
<sequence length="55" mass="5535">PTVTQELLQKFIPGGSSGSSSSGSSNLVFAAYCLGCKFQILPPTPASSSAAGHHL</sequence>
<dbReference type="AlphaFoldDB" id="A0A811UQ83"/>
<evidence type="ECO:0000313" key="2">
    <source>
        <dbReference type="Proteomes" id="UP000606786"/>
    </source>
</evidence>
<keyword evidence="2" id="KW-1185">Reference proteome</keyword>
<proteinExistence type="predicted"/>
<evidence type="ECO:0000313" key="1">
    <source>
        <dbReference type="EMBL" id="CAD7000498.1"/>
    </source>
</evidence>
<feature type="non-terminal residue" evidence="1">
    <location>
        <position position="55"/>
    </location>
</feature>